<accession>A0A7R9APE0</accession>
<organism evidence="1">
    <name type="scientific">Timema shepardi</name>
    <name type="common">Walking stick</name>
    <dbReference type="NCBI Taxonomy" id="629360"/>
    <lineage>
        <taxon>Eukaryota</taxon>
        <taxon>Metazoa</taxon>
        <taxon>Ecdysozoa</taxon>
        <taxon>Arthropoda</taxon>
        <taxon>Hexapoda</taxon>
        <taxon>Insecta</taxon>
        <taxon>Pterygota</taxon>
        <taxon>Neoptera</taxon>
        <taxon>Polyneoptera</taxon>
        <taxon>Phasmatodea</taxon>
        <taxon>Timematodea</taxon>
        <taxon>Timematoidea</taxon>
        <taxon>Timematidae</taxon>
        <taxon>Timema</taxon>
    </lineage>
</organism>
<evidence type="ECO:0000313" key="1">
    <source>
        <dbReference type="EMBL" id="CAD7257526.1"/>
    </source>
</evidence>
<dbReference type="AlphaFoldDB" id="A0A7R9APE0"/>
<sequence length="348" mass="37451">MRNVKKAASFVLGEISRRVSGVRGVRFFSANKGWSGGLRPPDNMNWTRAASMPGEVPPPYNSSHVTSIGGGNFPQNGYARTPVQPLPPPAVNSTTIVVCDRPGYGGGHHGGYYNDTDVHINNHYDVNNTVINNDVSSHEISSYVNDDYGDLGFDDGDYGMDCGGDFGSLTSLASIATKRADRWSRHVASRGRAATEIRHVINTSPALDNAGSTILPGEDAVQQRVFCSHLVPTSTKIKHLLVHARCKGWSKRATNSPGCQARGGTVPLMLTVCIIVRATRYTVGSLASPTSNTKLRNSCNVVLSKDVRFVSVPCVPAPVATLYNGVKLTIYEIASNGRVKNTDDFCEQ</sequence>
<protein>
    <submittedName>
        <fullName evidence="1">Uncharacterized protein</fullName>
    </submittedName>
</protein>
<dbReference type="EMBL" id="OC000507">
    <property type="protein sequence ID" value="CAD7257526.1"/>
    <property type="molecule type" value="Genomic_DNA"/>
</dbReference>
<gene>
    <name evidence="1" type="ORF">TSIB3V08_LOCUS1784</name>
</gene>
<name>A0A7R9APE0_TIMSH</name>
<proteinExistence type="predicted"/>
<reference evidence="1" key="1">
    <citation type="submission" date="2020-11" db="EMBL/GenBank/DDBJ databases">
        <authorList>
            <person name="Tran Van P."/>
        </authorList>
    </citation>
    <scope>NUCLEOTIDE SEQUENCE</scope>
</reference>